<organism evidence="6 7">
    <name type="scientific">Sporichthya brevicatena</name>
    <dbReference type="NCBI Taxonomy" id="171442"/>
    <lineage>
        <taxon>Bacteria</taxon>
        <taxon>Bacillati</taxon>
        <taxon>Actinomycetota</taxon>
        <taxon>Actinomycetes</taxon>
        <taxon>Sporichthyales</taxon>
        <taxon>Sporichthyaceae</taxon>
        <taxon>Sporichthya</taxon>
    </lineage>
</organism>
<accession>A0ABN1GDM7</accession>
<keyword evidence="2 3" id="KW-0975">Bacterial flagellum</keyword>
<feature type="domain" description="Flagellin C-terminal" evidence="5">
    <location>
        <begin position="216"/>
        <end position="296"/>
    </location>
</feature>
<reference evidence="6 7" key="1">
    <citation type="journal article" date="2019" name="Int. J. Syst. Evol. Microbiol.">
        <title>The Global Catalogue of Microorganisms (GCM) 10K type strain sequencing project: providing services to taxonomists for standard genome sequencing and annotation.</title>
        <authorList>
            <consortium name="The Broad Institute Genomics Platform"/>
            <consortium name="The Broad Institute Genome Sequencing Center for Infectious Disease"/>
            <person name="Wu L."/>
            <person name="Ma J."/>
        </authorList>
    </citation>
    <scope>NUCLEOTIDE SEQUENCE [LARGE SCALE GENOMIC DNA]</scope>
    <source>
        <strain evidence="6 7">JCM 10671</strain>
    </source>
</reference>
<dbReference type="SUPFAM" id="SSF64518">
    <property type="entry name" value="Phase 1 flagellin"/>
    <property type="match status" value="1"/>
</dbReference>
<dbReference type="InterPro" id="IPR001492">
    <property type="entry name" value="Flagellin"/>
</dbReference>
<evidence type="ECO:0000313" key="6">
    <source>
        <dbReference type="EMBL" id="GAA0609320.1"/>
    </source>
</evidence>
<keyword evidence="6" id="KW-0966">Cell projection</keyword>
<keyword evidence="6" id="KW-0282">Flagellum</keyword>
<dbReference type="Pfam" id="PF00700">
    <property type="entry name" value="Flagellin_C"/>
    <property type="match status" value="1"/>
</dbReference>
<feature type="domain" description="Flagellin N-terminal" evidence="4">
    <location>
        <begin position="10"/>
        <end position="131"/>
    </location>
</feature>
<comment type="similarity">
    <text evidence="1 3">Belongs to the bacterial flagellin family.</text>
</comment>
<comment type="function">
    <text evidence="3">Flagellin is the subunit protein which polymerizes to form the filaments of bacterial flagella.</text>
</comment>
<comment type="caution">
    <text evidence="6">The sequence shown here is derived from an EMBL/GenBank/DDBJ whole genome shotgun (WGS) entry which is preliminary data.</text>
</comment>
<evidence type="ECO:0000256" key="2">
    <source>
        <dbReference type="ARBA" id="ARBA00023143"/>
    </source>
</evidence>
<dbReference type="Pfam" id="PF00669">
    <property type="entry name" value="Flagellin_N"/>
    <property type="match status" value="1"/>
</dbReference>
<sequence>MTIGRITQRSIATTTLAGLQNNLTRLSGIQQQLSSGKLISKPSDSPTGTVSAMQMRAEIRDNTQWSRNADDGLGWLGTIDQSLTSALSSVRRARDLTLTGLNSGAASATSGEALAAEIDQLRQGLIGLANTRYLDRPVFGGTTGGAQAYDASGTYVGPATSPPILRTVGANATVRVDQTGPEVFGPAGADLFQVLDDISAALRAGDHTALNTGLGDLDTAMKRIAGKVAEVGAAYNRVEQMRSAADDRILTLKASLSEVEDVDLPSAIVELSLAQVAQQAALAATQRVVTPSLVDFLR</sequence>
<keyword evidence="3" id="KW-0964">Secreted</keyword>
<dbReference type="EMBL" id="BAAAHE010000007">
    <property type="protein sequence ID" value="GAA0609320.1"/>
    <property type="molecule type" value="Genomic_DNA"/>
</dbReference>
<dbReference type="RefSeq" id="WP_344602098.1">
    <property type="nucleotide sequence ID" value="NZ_BAAAHE010000007.1"/>
</dbReference>
<comment type="subcellular location">
    <subcellularLocation>
        <location evidence="3">Secreted</location>
    </subcellularLocation>
    <subcellularLocation>
        <location evidence="3">Bacterial flagellum</location>
    </subcellularLocation>
</comment>
<gene>
    <name evidence="6" type="ORF">GCM10009547_09240</name>
</gene>
<evidence type="ECO:0000259" key="5">
    <source>
        <dbReference type="Pfam" id="PF00700"/>
    </source>
</evidence>
<proteinExistence type="inferred from homology"/>
<dbReference type="Proteomes" id="UP001500957">
    <property type="component" value="Unassembled WGS sequence"/>
</dbReference>
<keyword evidence="7" id="KW-1185">Reference proteome</keyword>
<dbReference type="InterPro" id="IPR001029">
    <property type="entry name" value="Flagellin_N"/>
</dbReference>
<evidence type="ECO:0000313" key="7">
    <source>
        <dbReference type="Proteomes" id="UP001500957"/>
    </source>
</evidence>
<evidence type="ECO:0000256" key="1">
    <source>
        <dbReference type="ARBA" id="ARBA00005709"/>
    </source>
</evidence>
<protein>
    <recommendedName>
        <fullName evidence="3">Flagellin</fullName>
    </recommendedName>
</protein>
<dbReference type="InterPro" id="IPR046358">
    <property type="entry name" value="Flagellin_C"/>
</dbReference>
<dbReference type="Gene3D" id="1.20.1330.10">
    <property type="entry name" value="f41 fragment of flagellin, N-terminal domain"/>
    <property type="match status" value="1"/>
</dbReference>
<keyword evidence="6" id="KW-0969">Cilium</keyword>
<dbReference type="PANTHER" id="PTHR42792">
    <property type="entry name" value="FLAGELLIN"/>
    <property type="match status" value="1"/>
</dbReference>
<dbReference type="PANTHER" id="PTHR42792:SF1">
    <property type="entry name" value="FLAGELLAR HOOK-ASSOCIATED PROTEIN 3"/>
    <property type="match status" value="1"/>
</dbReference>
<name>A0ABN1GDM7_9ACTN</name>
<evidence type="ECO:0000259" key="4">
    <source>
        <dbReference type="Pfam" id="PF00669"/>
    </source>
</evidence>
<evidence type="ECO:0000256" key="3">
    <source>
        <dbReference type="RuleBase" id="RU362073"/>
    </source>
</evidence>